<proteinExistence type="predicted"/>
<name>B8B697_ORYSI</name>
<dbReference type="HOGENOM" id="CLU_763744_0_0_1"/>
<reference evidence="2 3" key="1">
    <citation type="journal article" date="2005" name="PLoS Biol.">
        <title>The genomes of Oryza sativa: a history of duplications.</title>
        <authorList>
            <person name="Yu J."/>
            <person name="Wang J."/>
            <person name="Lin W."/>
            <person name="Li S."/>
            <person name="Li H."/>
            <person name="Zhou J."/>
            <person name="Ni P."/>
            <person name="Dong W."/>
            <person name="Hu S."/>
            <person name="Zeng C."/>
            <person name="Zhang J."/>
            <person name="Zhang Y."/>
            <person name="Li R."/>
            <person name="Xu Z."/>
            <person name="Li S."/>
            <person name="Li X."/>
            <person name="Zheng H."/>
            <person name="Cong L."/>
            <person name="Lin L."/>
            <person name="Yin J."/>
            <person name="Geng J."/>
            <person name="Li G."/>
            <person name="Shi J."/>
            <person name="Liu J."/>
            <person name="Lv H."/>
            <person name="Li J."/>
            <person name="Wang J."/>
            <person name="Deng Y."/>
            <person name="Ran L."/>
            <person name="Shi X."/>
            <person name="Wang X."/>
            <person name="Wu Q."/>
            <person name="Li C."/>
            <person name="Ren X."/>
            <person name="Wang J."/>
            <person name="Wang X."/>
            <person name="Li D."/>
            <person name="Liu D."/>
            <person name="Zhang X."/>
            <person name="Ji Z."/>
            <person name="Zhao W."/>
            <person name="Sun Y."/>
            <person name="Zhang Z."/>
            <person name="Bao J."/>
            <person name="Han Y."/>
            <person name="Dong L."/>
            <person name="Ji J."/>
            <person name="Chen P."/>
            <person name="Wu S."/>
            <person name="Liu J."/>
            <person name="Xiao Y."/>
            <person name="Bu D."/>
            <person name="Tan J."/>
            <person name="Yang L."/>
            <person name="Ye C."/>
            <person name="Zhang J."/>
            <person name="Xu J."/>
            <person name="Zhou Y."/>
            <person name="Yu Y."/>
            <person name="Zhang B."/>
            <person name="Zhuang S."/>
            <person name="Wei H."/>
            <person name="Liu B."/>
            <person name="Lei M."/>
            <person name="Yu H."/>
            <person name="Li Y."/>
            <person name="Xu H."/>
            <person name="Wei S."/>
            <person name="He X."/>
            <person name="Fang L."/>
            <person name="Zhang Z."/>
            <person name="Zhang Y."/>
            <person name="Huang X."/>
            <person name="Su Z."/>
            <person name="Tong W."/>
            <person name="Li J."/>
            <person name="Tong Z."/>
            <person name="Li S."/>
            <person name="Ye J."/>
            <person name="Wang L."/>
            <person name="Fang L."/>
            <person name="Lei T."/>
            <person name="Chen C."/>
            <person name="Chen H."/>
            <person name="Xu Z."/>
            <person name="Li H."/>
            <person name="Huang H."/>
            <person name="Zhang F."/>
            <person name="Xu H."/>
            <person name="Li N."/>
            <person name="Zhao C."/>
            <person name="Li S."/>
            <person name="Dong L."/>
            <person name="Huang Y."/>
            <person name="Li L."/>
            <person name="Xi Y."/>
            <person name="Qi Q."/>
            <person name="Li W."/>
            <person name="Zhang B."/>
            <person name="Hu W."/>
            <person name="Zhang Y."/>
            <person name="Tian X."/>
            <person name="Jiao Y."/>
            <person name="Liang X."/>
            <person name="Jin J."/>
            <person name="Gao L."/>
            <person name="Zheng W."/>
            <person name="Hao B."/>
            <person name="Liu S."/>
            <person name="Wang W."/>
            <person name="Yuan L."/>
            <person name="Cao M."/>
            <person name="McDermott J."/>
            <person name="Samudrala R."/>
            <person name="Wang J."/>
            <person name="Wong G.K."/>
            <person name="Yang H."/>
        </authorList>
    </citation>
    <scope>NUCLEOTIDE SEQUENCE [LARGE SCALE GENOMIC DNA]</scope>
    <source>
        <strain evidence="3">cv. 93-11</strain>
    </source>
</reference>
<evidence type="ECO:0000313" key="3">
    <source>
        <dbReference type="Proteomes" id="UP000007015"/>
    </source>
</evidence>
<feature type="domain" description="KIB1-4 beta-propeller" evidence="1">
    <location>
        <begin position="53"/>
        <end position="312"/>
    </location>
</feature>
<dbReference type="Gramene" id="BGIOSGA023680-TA">
    <property type="protein sequence ID" value="BGIOSGA023680-PA"/>
    <property type="gene ID" value="BGIOSGA023680"/>
</dbReference>
<keyword evidence="3" id="KW-1185">Reference proteome</keyword>
<evidence type="ECO:0000313" key="2">
    <source>
        <dbReference type="EMBL" id="EEC82724.1"/>
    </source>
</evidence>
<protein>
    <recommendedName>
        <fullName evidence="1">KIB1-4 beta-propeller domain-containing protein</fullName>
    </recommendedName>
</protein>
<dbReference type="Pfam" id="PF03478">
    <property type="entry name" value="Beta-prop_KIB1-4"/>
    <property type="match status" value="1"/>
</dbReference>
<dbReference type="STRING" id="39946.B8B697"/>
<sequence>MLPAVELEMESSSKPLLLVFKFAEGNDNEPPTLMDPFSQHNSNTNNPSAWRHQMLELKGKQCLACLQGQWLSMLDAASSNHCFFVSPLDDMTIISLPPLDTPLEPLRRCAISSSPLSPDCTIVFSTFMDTYLAYTRPGEDDDDDELLLMGDIVSCQGKMPESDGAKPQRLRHAVARGRRAVDDAANRDHTPFRTAYCNPVFYDGEFYCLGTRGGLANNTTWRVLDKPEAPVLVDGNNFGDDPMPGDMYCHLLEFMGDLIAVFRPHSDGAINRCEMAWTKLERLDGAVLFVDNWNAIMMPAPRDIACNRIYLPKFGGCNDAGDANRSAFYDFEARKYYPSYHGVTDRMNSVWVNPNLLSDTTLL</sequence>
<evidence type="ECO:0000259" key="1">
    <source>
        <dbReference type="Pfam" id="PF03478"/>
    </source>
</evidence>
<dbReference type="InterPro" id="IPR005174">
    <property type="entry name" value="KIB1-4_b-propeller"/>
</dbReference>
<dbReference type="PANTHER" id="PTHR33127">
    <property type="entry name" value="TRANSMEMBRANE PROTEIN"/>
    <property type="match status" value="1"/>
</dbReference>
<dbReference type="Proteomes" id="UP000007015">
    <property type="component" value="Chromosome 7"/>
</dbReference>
<dbReference type="AlphaFoldDB" id="B8B697"/>
<gene>
    <name evidence="2" type="ORF">OsI_27413</name>
</gene>
<accession>B8B697</accession>
<dbReference type="PANTHER" id="PTHR33127:SF97">
    <property type="entry name" value="OS08G0448300 PROTEIN"/>
    <property type="match status" value="1"/>
</dbReference>
<dbReference type="EMBL" id="CM000132">
    <property type="protein sequence ID" value="EEC82724.1"/>
    <property type="molecule type" value="Genomic_DNA"/>
</dbReference>
<organism evidence="2 3">
    <name type="scientific">Oryza sativa subsp. indica</name>
    <name type="common">Rice</name>
    <dbReference type="NCBI Taxonomy" id="39946"/>
    <lineage>
        <taxon>Eukaryota</taxon>
        <taxon>Viridiplantae</taxon>
        <taxon>Streptophyta</taxon>
        <taxon>Embryophyta</taxon>
        <taxon>Tracheophyta</taxon>
        <taxon>Spermatophyta</taxon>
        <taxon>Magnoliopsida</taxon>
        <taxon>Liliopsida</taxon>
        <taxon>Poales</taxon>
        <taxon>Poaceae</taxon>
        <taxon>BOP clade</taxon>
        <taxon>Oryzoideae</taxon>
        <taxon>Oryzeae</taxon>
        <taxon>Oryzinae</taxon>
        <taxon>Oryza</taxon>
        <taxon>Oryza sativa</taxon>
    </lineage>
</organism>